<dbReference type="PaxDb" id="4113-PGSC0003DMT400089990"/>
<reference evidence="3" key="1">
    <citation type="journal article" date="2011" name="Nature">
        <title>Genome sequence and analysis of the tuber crop potato.</title>
        <authorList>
            <consortium name="The Potato Genome Sequencing Consortium"/>
        </authorList>
    </citation>
    <scope>NUCLEOTIDE SEQUENCE [LARGE SCALE GENOMIC DNA]</scope>
    <source>
        <strain evidence="3">cv. DM1-3 516 R44</strain>
    </source>
</reference>
<sequence length="156" mass="17918">MGDNNEEIALTDVVVAQPTVADQNELVMQLMQQIAEMRVEMQRSQDLPNLIFSVNPPGDGRPPLHFPPPSMEQLNEQNGVDAEKFEDYNQKITVPKHLVEEFRQFEIHEEPNLEEIGIVNQENDECIKEIKIGAYMTKAQESELISLLRERIDTFV</sequence>
<dbReference type="HOGENOM" id="CLU_112664_0_0_1"/>
<evidence type="ECO:0000256" key="1">
    <source>
        <dbReference type="SAM" id="Coils"/>
    </source>
</evidence>
<dbReference type="EnsemblPlants" id="PGSC0003DMT400089990">
    <property type="protein sequence ID" value="PGSC0003DMT400089990"/>
    <property type="gene ID" value="PGSC0003DMG400039561"/>
</dbReference>
<proteinExistence type="predicted"/>
<keyword evidence="1" id="KW-0175">Coiled coil</keyword>
<feature type="coiled-coil region" evidence="1">
    <location>
        <begin position="20"/>
        <end position="47"/>
    </location>
</feature>
<name>M1DJC9_SOLTU</name>
<evidence type="ECO:0000313" key="3">
    <source>
        <dbReference type="Proteomes" id="UP000011115"/>
    </source>
</evidence>
<dbReference type="Proteomes" id="UP000011115">
    <property type="component" value="Unassembled WGS sequence"/>
</dbReference>
<protein>
    <submittedName>
        <fullName evidence="2">Uncharacterized protein</fullName>
    </submittedName>
</protein>
<accession>M1DJC9</accession>
<dbReference type="AlphaFoldDB" id="M1DJC9"/>
<keyword evidence="3" id="KW-1185">Reference proteome</keyword>
<evidence type="ECO:0000313" key="2">
    <source>
        <dbReference type="EnsemblPlants" id="PGSC0003DMT400089990"/>
    </source>
</evidence>
<dbReference type="Gramene" id="PGSC0003DMT400089990">
    <property type="protein sequence ID" value="PGSC0003DMT400089990"/>
    <property type="gene ID" value="PGSC0003DMG400039561"/>
</dbReference>
<organism evidence="2 3">
    <name type="scientific">Solanum tuberosum</name>
    <name type="common">Potato</name>
    <dbReference type="NCBI Taxonomy" id="4113"/>
    <lineage>
        <taxon>Eukaryota</taxon>
        <taxon>Viridiplantae</taxon>
        <taxon>Streptophyta</taxon>
        <taxon>Embryophyta</taxon>
        <taxon>Tracheophyta</taxon>
        <taxon>Spermatophyta</taxon>
        <taxon>Magnoliopsida</taxon>
        <taxon>eudicotyledons</taxon>
        <taxon>Gunneridae</taxon>
        <taxon>Pentapetalae</taxon>
        <taxon>asterids</taxon>
        <taxon>lamiids</taxon>
        <taxon>Solanales</taxon>
        <taxon>Solanaceae</taxon>
        <taxon>Solanoideae</taxon>
        <taxon>Solaneae</taxon>
        <taxon>Solanum</taxon>
    </lineage>
</organism>
<dbReference type="InParanoid" id="M1DJC9"/>
<reference evidence="2" key="2">
    <citation type="submission" date="2015-06" db="UniProtKB">
        <authorList>
            <consortium name="EnsemblPlants"/>
        </authorList>
    </citation>
    <scope>IDENTIFICATION</scope>
    <source>
        <strain evidence="2">DM1-3 516 R44</strain>
    </source>
</reference>